<accession>A0A6J5KY65</accession>
<dbReference type="GO" id="GO:0016998">
    <property type="term" value="P:cell wall macromolecule catabolic process"/>
    <property type="evidence" value="ECO:0007669"/>
    <property type="project" value="InterPro"/>
</dbReference>
<keyword evidence="2 10" id="KW-0929">Antimicrobial</keyword>
<evidence type="ECO:0000256" key="7">
    <source>
        <dbReference type="ARBA" id="ARBA00023142"/>
    </source>
</evidence>
<dbReference type="PANTHER" id="PTHR38107:SF3">
    <property type="entry name" value="LYSOZYME RRRD-RELATED"/>
    <property type="match status" value="1"/>
</dbReference>
<gene>
    <name evidence="12" type="ORF">UFOVP65_39</name>
</gene>
<keyword evidence="7 10" id="KW-0578">Host cell lysis by virus</keyword>
<evidence type="ECO:0000256" key="6">
    <source>
        <dbReference type="ARBA" id="ARBA00022852"/>
    </source>
</evidence>
<evidence type="ECO:0000256" key="4">
    <source>
        <dbReference type="ARBA" id="ARBA00022638"/>
    </source>
</evidence>
<dbReference type="CDD" id="cd00737">
    <property type="entry name" value="lyz_endolysin_autolysin"/>
    <property type="match status" value="1"/>
</dbReference>
<feature type="active site" description="Proton donor/acceptor" evidence="10">
    <location>
        <position position="24"/>
    </location>
</feature>
<comment type="similarity">
    <text evidence="10 11">Belongs to the glycosyl hydrolase 24 family.</text>
</comment>
<evidence type="ECO:0000256" key="11">
    <source>
        <dbReference type="RuleBase" id="RU003788"/>
    </source>
</evidence>
<dbReference type="GO" id="GO:0042742">
    <property type="term" value="P:defense response to bacterium"/>
    <property type="evidence" value="ECO:0007669"/>
    <property type="project" value="UniProtKB-KW"/>
</dbReference>
<evidence type="ECO:0000256" key="9">
    <source>
        <dbReference type="ARBA" id="ARBA00023295"/>
    </source>
</evidence>
<evidence type="ECO:0000256" key="8">
    <source>
        <dbReference type="ARBA" id="ARBA00023200"/>
    </source>
</evidence>
<dbReference type="PANTHER" id="PTHR38107">
    <property type="match status" value="1"/>
</dbReference>
<comment type="function">
    <text evidence="10">Endolysin with lysozyme activity that degrades host peptidoglycans and participates with the holin and spanin proteins in the sequential events which lead to the programmed host cell lysis releasing the mature viral particles. Once the holin has permeabilized the host cell membrane, the endolysin can reach the periplasm and break down the peptidoglycan layer.</text>
</comment>
<dbReference type="InterPro" id="IPR051018">
    <property type="entry name" value="Bacteriophage_GH24"/>
</dbReference>
<feature type="active site" description="Proton donor/acceptor" evidence="10">
    <location>
        <position position="15"/>
    </location>
</feature>
<dbReference type="EC" id="3.2.1.17" evidence="10"/>
<dbReference type="Gene3D" id="1.10.530.40">
    <property type="match status" value="1"/>
</dbReference>
<keyword evidence="5 10" id="KW-0378">Hydrolase</keyword>
<evidence type="ECO:0000256" key="1">
    <source>
        <dbReference type="ARBA" id="ARBA00000632"/>
    </source>
</evidence>
<dbReference type="Pfam" id="PF00959">
    <property type="entry name" value="Phage_lysozyme"/>
    <property type="match status" value="1"/>
</dbReference>
<evidence type="ECO:0000256" key="10">
    <source>
        <dbReference type="HAMAP-Rule" id="MF_04110"/>
    </source>
</evidence>
<dbReference type="GO" id="GO:0009253">
    <property type="term" value="P:peptidoglycan catabolic process"/>
    <property type="evidence" value="ECO:0007669"/>
    <property type="project" value="UniProtKB-UniRule"/>
</dbReference>
<keyword evidence="4 10" id="KW-0081">Bacteriolytic enzyme</keyword>
<protein>
    <recommendedName>
        <fullName evidence="10">Endolysin</fullName>
        <ecNumber evidence="10">3.2.1.17</ecNumber>
    </recommendedName>
    <alternativeName>
        <fullName evidence="10">Lysis protein</fullName>
    </alternativeName>
    <alternativeName>
        <fullName evidence="10">Lysozyme</fullName>
    </alternativeName>
    <alternativeName>
        <fullName evidence="10">Muramidase</fullName>
    </alternativeName>
</protein>
<dbReference type="InterPro" id="IPR023347">
    <property type="entry name" value="Lysozyme_dom_sf"/>
</dbReference>
<dbReference type="GO" id="GO:0044659">
    <property type="term" value="P:viral release from host cell by cytolysis"/>
    <property type="evidence" value="ECO:0007669"/>
    <property type="project" value="UniProtKB-UniRule"/>
</dbReference>
<dbReference type="EMBL" id="LR796179">
    <property type="protein sequence ID" value="CAB4124889.1"/>
    <property type="molecule type" value="Genomic_DNA"/>
</dbReference>
<sequence>MRVSDLAIRAIRHHEGVRLKPYQDAIGLWTVGVGHLIGDGKTLPEDWNRAFTSQEVDEILRKDLSRFEAGVERLCPDGLTQPRFDALVSISFNFGLGTLQRSSIRMKHNRGDFDGAADAFLLYNKAGGRILKGLVTRRQDERALYLS</sequence>
<dbReference type="InterPro" id="IPR033907">
    <property type="entry name" value="Endolysin_autolysin"/>
</dbReference>
<name>A0A6J5KY65_9CAUD</name>
<dbReference type="GO" id="GO:0030430">
    <property type="term" value="C:host cell cytoplasm"/>
    <property type="evidence" value="ECO:0007669"/>
    <property type="project" value="UniProtKB-SubCell"/>
</dbReference>
<reference evidence="12" key="1">
    <citation type="submission" date="2020-04" db="EMBL/GenBank/DDBJ databases">
        <authorList>
            <person name="Chiriac C."/>
            <person name="Salcher M."/>
            <person name="Ghai R."/>
            <person name="Kavagutti S V."/>
        </authorList>
    </citation>
    <scope>NUCLEOTIDE SEQUENCE</scope>
</reference>
<dbReference type="HAMAP" id="MF_04110">
    <property type="entry name" value="ENDOLYSIN_T4"/>
    <property type="match status" value="1"/>
</dbReference>
<dbReference type="InterPro" id="IPR002196">
    <property type="entry name" value="Glyco_hydro_24"/>
</dbReference>
<dbReference type="InterPro" id="IPR023346">
    <property type="entry name" value="Lysozyme-like_dom_sf"/>
</dbReference>
<keyword evidence="8 10" id="KW-1035">Host cytoplasm</keyword>
<dbReference type="GO" id="GO:0003796">
    <property type="term" value="F:lysozyme activity"/>
    <property type="evidence" value="ECO:0007669"/>
    <property type="project" value="UniProtKB-UniRule"/>
</dbReference>
<dbReference type="PRINTS" id="PR00684">
    <property type="entry name" value="T4LYSOZYME"/>
</dbReference>
<dbReference type="InterPro" id="IPR001165">
    <property type="entry name" value="T4-type_lysozyme"/>
</dbReference>
<keyword evidence="3 10" id="KW-1188">Viral release from host cell</keyword>
<evidence type="ECO:0000256" key="5">
    <source>
        <dbReference type="ARBA" id="ARBA00022801"/>
    </source>
</evidence>
<dbReference type="InterPro" id="IPR034690">
    <property type="entry name" value="Endolysin_T4_type"/>
</dbReference>
<comment type="subcellular location">
    <subcellularLocation>
        <location evidence="10">Host cytoplasm</location>
    </subcellularLocation>
    <text evidence="10">The endolysin is cytoplasmic, but can reach the periplasmic space with the help of the holins which disrupt the host cell membrane.</text>
</comment>
<keyword evidence="6 10" id="KW-0204">Cytolysis</keyword>
<keyword evidence="9 10" id="KW-0326">Glycosidase</keyword>
<evidence type="ECO:0000256" key="2">
    <source>
        <dbReference type="ARBA" id="ARBA00022529"/>
    </source>
</evidence>
<evidence type="ECO:0000313" key="12">
    <source>
        <dbReference type="EMBL" id="CAB4124889.1"/>
    </source>
</evidence>
<proteinExistence type="inferred from homology"/>
<organism evidence="12">
    <name type="scientific">uncultured Caudovirales phage</name>
    <dbReference type="NCBI Taxonomy" id="2100421"/>
    <lineage>
        <taxon>Viruses</taxon>
        <taxon>Duplodnaviria</taxon>
        <taxon>Heunggongvirae</taxon>
        <taxon>Uroviricota</taxon>
        <taxon>Caudoviricetes</taxon>
        <taxon>Peduoviridae</taxon>
        <taxon>Maltschvirus</taxon>
        <taxon>Maltschvirus maltsch</taxon>
    </lineage>
</organism>
<dbReference type="SUPFAM" id="SSF53955">
    <property type="entry name" value="Lysozyme-like"/>
    <property type="match status" value="1"/>
</dbReference>
<comment type="catalytic activity">
    <reaction evidence="1 10 11">
        <text>Hydrolysis of (1-&gt;4)-beta-linkages between N-acetylmuramic acid and N-acetyl-D-glucosamine residues in a peptidoglycan and between N-acetyl-D-glucosamine residues in chitodextrins.</text>
        <dbReference type="EC" id="3.2.1.17"/>
    </reaction>
</comment>
<evidence type="ECO:0000256" key="3">
    <source>
        <dbReference type="ARBA" id="ARBA00022612"/>
    </source>
</evidence>